<comment type="caution">
    <text evidence="4">The sequence shown here is derived from an EMBL/GenBank/DDBJ whole genome shotgun (WGS) entry which is preliminary data.</text>
</comment>
<feature type="coiled-coil region" evidence="1">
    <location>
        <begin position="121"/>
        <end position="175"/>
    </location>
</feature>
<dbReference type="InterPro" id="IPR002035">
    <property type="entry name" value="VWF_A"/>
</dbReference>
<name>A0A5S3QG56_9BACI</name>
<dbReference type="PROSITE" id="PS50234">
    <property type="entry name" value="VWFA"/>
    <property type="match status" value="1"/>
</dbReference>
<evidence type="ECO:0000259" key="3">
    <source>
        <dbReference type="PROSITE" id="PS50234"/>
    </source>
</evidence>
<dbReference type="RefSeq" id="WP_138600498.1">
    <property type="nucleotide sequence ID" value="NZ_VCIA01000001.1"/>
</dbReference>
<dbReference type="AlphaFoldDB" id="A0A5S3QG56"/>
<evidence type="ECO:0000256" key="1">
    <source>
        <dbReference type="SAM" id="Coils"/>
    </source>
</evidence>
<evidence type="ECO:0000313" key="4">
    <source>
        <dbReference type="EMBL" id="TMN20818.1"/>
    </source>
</evidence>
<gene>
    <name evidence="4" type="ORF">FFL34_00855</name>
</gene>
<sequence length="480" mass="55031">MLPKIMDTTESVMNTDQFDKRRFAKLYQQSQGLQNLNQEKVFPTYEALLGDIWAGLYKTLPQLKPIEDVSKTYQTNHAFMERILRDEKFESYRAYTKLDDLASAIGTVQFGKQTRDWLEKQREQDEALDKHMQEVNALQRQIEKQERDDGSDRVNQQLQTDVQQKTEDLHDYVANALKQDHHGFDKAMQQAMEDTQNTKESVKALVGGTKPGSGEAELRNMPLRDQLALADRIQKDKSIQKITEWAGRFKQIARKKQKSNYKNSTSRNGVTLGNNPEQLLPSELALYRHEGTKAEFLRRFAKRKIRQHDTKGKKALGKGPIVLCLDQSGSMKNLDNQAKGFALALMSIAKKQKRDFAFIPFSSHAERYIYKKGNMSSQDMVRLCQHFLGGGTNFEGALQEAEEAMQESILKDADIIFVTDGEDNLSDSFRQKFQEHKKKKRFNVISLLVGSKSDTVKLFSDKVVEIQDFTDEGSFSAFEL</sequence>
<dbReference type="OrthoDB" id="92417at2"/>
<accession>A0A5S3QG56</accession>
<dbReference type="GO" id="GO:0005829">
    <property type="term" value="C:cytosol"/>
    <property type="evidence" value="ECO:0007669"/>
    <property type="project" value="TreeGrafter"/>
</dbReference>
<organism evidence="4 5">
    <name type="scientific">Lentibacillus cibarius</name>
    <dbReference type="NCBI Taxonomy" id="2583219"/>
    <lineage>
        <taxon>Bacteria</taxon>
        <taxon>Bacillati</taxon>
        <taxon>Bacillota</taxon>
        <taxon>Bacilli</taxon>
        <taxon>Bacillales</taxon>
        <taxon>Bacillaceae</taxon>
        <taxon>Lentibacillus</taxon>
    </lineage>
</organism>
<feature type="compositionally biased region" description="Polar residues" evidence="2">
    <location>
        <begin position="260"/>
        <end position="275"/>
    </location>
</feature>
<evidence type="ECO:0000256" key="2">
    <source>
        <dbReference type="SAM" id="MobiDB-lite"/>
    </source>
</evidence>
<protein>
    <submittedName>
        <fullName evidence="4">VWA domain-containing protein</fullName>
    </submittedName>
</protein>
<dbReference type="Pfam" id="PF13519">
    <property type="entry name" value="VWA_2"/>
    <property type="match status" value="1"/>
</dbReference>
<dbReference type="SMART" id="SM00327">
    <property type="entry name" value="VWA"/>
    <property type="match status" value="1"/>
</dbReference>
<keyword evidence="1" id="KW-0175">Coiled coil</keyword>
<dbReference type="PANTHER" id="PTHR36846">
    <property type="entry name" value="PROTEIN VIAA"/>
    <property type="match status" value="1"/>
</dbReference>
<evidence type="ECO:0000313" key="5">
    <source>
        <dbReference type="Proteomes" id="UP000306980"/>
    </source>
</evidence>
<feature type="domain" description="VWFA" evidence="3">
    <location>
        <begin position="320"/>
        <end position="480"/>
    </location>
</feature>
<dbReference type="SUPFAM" id="SSF53300">
    <property type="entry name" value="vWA-like"/>
    <property type="match status" value="1"/>
</dbReference>
<dbReference type="PANTHER" id="PTHR36846:SF1">
    <property type="entry name" value="PROTEIN VIAA"/>
    <property type="match status" value="1"/>
</dbReference>
<dbReference type="EMBL" id="VCIA01000001">
    <property type="protein sequence ID" value="TMN20818.1"/>
    <property type="molecule type" value="Genomic_DNA"/>
</dbReference>
<dbReference type="InterPro" id="IPR036465">
    <property type="entry name" value="vWFA_dom_sf"/>
</dbReference>
<proteinExistence type="predicted"/>
<dbReference type="Proteomes" id="UP000306980">
    <property type="component" value="Unassembled WGS sequence"/>
</dbReference>
<feature type="region of interest" description="Disordered" evidence="2">
    <location>
        <begin position="256"/>
        <end position="275"/>
    </location>
</feature>
<dbReference type="Gene3D" id="3.40.50.410">
    <property type="entry name" value="von Willebrand factor, type A domain"/>
    <property type="match status" value="1"/>
</dbReference>
<reference evidence="4 5" key="1">
    <citation type="submission" date="2019-05" db="EMBL/GenBank/DDBJ databases">
        <title>Genomic analysis of Lentibacillus sp. NKC220-2.</title>
        <authorList>
            <person name="Oh Y.J."/>
        </authorList>
    </citation>
    <scope>NUCLEOTIDE SEQUENCE [LARGE SCALE GENOMIC DNA]</scope>
    <source>
        <strain evidence="4 5">NKC220-2</strain>
    </source>
</reference>